<keyword evidence="3" id="KW-1185">Reference proteome</keyword>
<proteinExistence type="predicted"/>
<evidence type="ECO:0000313" key="3">
    <source>
        <dbReference type="Proteomes" id="UP000239772"/>
    </source>
</evidence>
<keyword evidence="1" id="KW-0472">Membrane</keyword>
<evidence type="ECO:0000256" key="1">
    <source>
        <dbReference type="SAM" id="Phobius"/>
    </source>
</evidence>
<keyword evidence="1" id="KW-0812">Transmembrane</keyword>
<feature type="transmembrane region" description="Helical" evidence="1">
    <location>
        <begin position="39"/>
        <end position="60"/>
    </location>
</feature>
<name>A0A2T1HUE1_9HYPH</name>
<comment type="caution">
    <text evidence="2">The sequence shown here is derived from an EMBL/GenBank/DDBJ whole genome shotgun (WGS) entry which is preliminary data.</text>
</comment>
<dbReference type="AlphaFoldDB" id="A0A2T1HUE1"/>
<keyword evidence="1" id="KW-1133">Transmembrane helix</keyword>
<dbReference type="Pfam" id="PF11003">
    <property type="entry name" value="DUF2842"/>
    <property type="match status" value="1"/>
</dbReference>
<gene>
    <name evidence="2" type="ORF">SLNSH_08660</name>
</gene>
<evidence type="ECO:0000313" key="2">
    <source>
        <dbReference type="EMBL" id="PSC05275.1"/>
    </source>
</evidence>
<dbReference type="OrthoDB" id="7510023at2"/>
<dbReference type="EMBL" id="PVZS01000008">
    <property type="protein sequence ID" value="PSC05275.1"/>
    <property type="molecule type" value="Genomic_DNA"/>
</dbReference>
<protein>
    <submittedName>
        <fullName evidence="2">DUF2842 domain-containing protein</fullName>
    </submittedName>
</protein>
<dbReference type="Proteomes" id="UP000239772">
    <property type="component" value="Unassembled WGS sequence"/>
</dbReference>
<sequence>MRRRQRKFIGAVAMIVFVIVYALAVMALAQGTIRDAGKLAQALFYVVGGLAWVLPLMPLIKWMERPDPEDV</sequence>
<accession>A0A2T1HUE1</accession>
<feature type="transmembrane region" description="Helical" evidence="1">
    <location>
        <begin position="12"/>
        <end position="33"/>
    </location>
</feature>
<dbReference type="InterPro" id="IPR021265">
    <property type="entry name" value="DUF2842"/>
</dbReference>
<reference evidence="3" key="1">
    <citation type="submission" date="2018-03" db="EMBL/GenBank/DDBJ databases">
        <authorList>
            <person name="Sun L."/>
            <person name="Liu H."/>
            <person name="Chen W."/>
            <person name="Huang K."/>
            <person name="Liu W."/>
            <person name="Gao X."/>
        </authorList>
    </citation>
    <scope>NUCLEOTIDE SEQUENCE [LARGE SCALE GENOMIC DNA]</scope>
    <source>
        <strain evidence="3">SH9</strain>
    </source>
</reference>
<organism evidence="2 3">
    <name type="scientific">Alsobacter soli</name>
    <dbReference type="NCBI Taxonomy" id="2109933"/>
    <lineage>
        <taxon>Bacteria</taxon>
        <taxon>Pseudomonadati</taxon>
        <taxon>Pseudomonadota</taxon>
        <taxon>Alphaproteobacteria</taxon>
        <taxon>Hyphomicrobiales</taxon>
        <taxon>Alsobacteraceae</taxon>
        <taxon>Alsobacter</taxon>
    </lineage>
</organism>
<dbReference type="RefSeq" id="WP_106336286.1">
    <property type="nucleotide sequence ID" value="NZ_PVZS01000008.1"/>
</dbReference>